<comment type="pathway">
    <text evidence="5">Metabolic intermediate biosynthesis; acetyl-CoA biosynthesis; acetyl-CoA from acetate: step 1/2.</text>
</comment>
<feature type="binding site" evidence="5">
    <location>
        <position position="16"/>
    </location>
    <ligand>
        <name>ATP</name>
        <dbReference type="ChEBI" id="CHEBI:30616"/>
    </ligand>
</feature>
<dbReference type="UniPathway" id="UPA00340">
    <property type="reaction ID" value="UER00458"/>
</dbReference>
<comment type="caution">
    <text evidence="5">Lacks conserved residue(s) required for the propagation of feature annotation.</text>
</comment>
<dbReference type="InterPro" id="IPR023865">
    <property type="entry name" value="Aliphatic_acid_kinase_CS"/>
</dbReference>
<dbReference type="SUPFAM" id="SSF53067">
    <property type="entry name" value="Actin-like ATPase domain"/>
    <property type="match status" value="2"/>
</dbReference>
<reference evidence="6 7" key="1">
    <citation type="submission" date="2014-06" db="EMBL/GenBank/DDBJ databases">
        <title>Evolutionary Origins and Diversification of the Mycorrhizal Mutualists.</title>
        <authorList>
            <consortium name="DOE Joint Genome Institute"/>
            <consortium name="Mycorrhizal Genomics Consortium"/>
            <person name="Kohler A."/>
            <person name="Kuo A."/>
            <person name="Nagy L.G."/>
            <person name="Floudas D."/>
            <person name="Copeland A."/>
            <person name="Barry K.W."/>
            <person name="Cichocki N."/>
            <person name="Veneault-Fourrey C."/>
            <person name="LaButti K."/>
            <person name="Lindquist E.A."/>
            <person name="Lipzen A."/>
            <person name="Lundell T."/>
            <person name="Morin E."/>
            <person name="Murat C."/>
            <person name="Riley R."/>
            <person name="Ohm R."/>
            <person name="Sun H."/>
            <person name="Tunlid A."/>
            <person name="Henrissat B."/>
            <person name="Grigoriev I.V."/>
            <person name="Hibbett D.S."/>
            <person name="Martin F."/>
        </authorList>
    </citation>
    <scope>NUCLEOTIDE SEQUENCE [LARGE SCALE GENOMIC DNA]</scope>
    <source>
        <strain evidence="6 7">SS14</strain>
    </source>
</reference>
<dbReference type="GO" id="GO:0006085">
    <property type="term" value="P:acetyl-CoA biosynthetic process"/>
    <property type="evidence" value="ECO:0007669"/>
    <property type="project" value="UniProtKB-UniRule"/>
</dbReference>
<keyword evidence="4 5" id="KW-0067">ATP-binding</keyword>
<dbReference type="InterPro" id="IPR043129">
    <property type="entry name" value="ATPase_NBD"/>
</dbReference>
<gene>
    <name evidence="6" type="ORF">M422DRAFT_168255</name>
</gene>
<keyword evidence="3 5" id="KW-0418">Kinase</keyword>
<evidence type="ECO:0000313" key="7">
    <source>
        <dbReference type="Proteomes" id="UP000054279"/>
    </source>
</evidence>
<protein>
    <recommendedName>
        <fullName evidence="5">Probable acetate kinase</fullName>
        <ecNumber evidence="5">2.7.2.1</ecNumber>
    </recommendedName>
    <alternativeName>
        <fullName evidence="5">Acetokinase</fullName>
    </alternativeName>
</protein>
<dbReference type="PANTHER" id="PTHR21060">
    <property type="entry name" value="ACETATE KINASE"/>
    <property type="match status" value="1"/>
</dbReference>
<dbReference type="OrthoDB" id="67445at2759"/>
<dbReference type="PIRSF" id="PIRSF000722">
    <property type="entry name" value="Acetate_prop_kin"/>
    <property type="match status" value="1"/>
</dbReference>
<evidence type="ECO:0000256" key="4">
    <source>
        <dbReference type="ARBA" id="ARBA00022840"/>
    </source>
</evidence>
<feature type="binding site" evidence="5">
    <location>
        <position position="9"/>
    </location>
    <ligand>
        <name>Mg(2+)</name>
        <dbReference type="ChEBI" id="CHEBI:18420"/>
    </ligand>
</feature>
<dbReference type="PROSITE" id="PS01075">
    <property type="entry name" value="ACETATE_KINASE_1"/>
    <property type="match status" value="1"/>
</dbReference>
<feature type="site" description="Transition state stabilizer" evidence="5">
    <location>
        <position position="189"/>
    </location>
</feature>
<evidence type="ECO:0000256" key="3">
    <source>
        <dbReference type="ARBA" id="ARBA00022777"/>
    </source>
</evidence>
<dbReference type="PROSITE" id="PS01076">
    <property type="entry name" value="ACETATE_KINASE_2"/>
    <property type="match status" value="1"/>
</dbReference>
<dbReference type="EC" id="2.7.2.1" evidence="5"/>
<keyword evidence="5" id="KW-0479">Metal-binding</keyword>
<name>A0A0C9VBW3_SPHS4</name>
<organism evidence="6 7">
    <name type="scientific">Sphaerobolus stellatus (strain SS14)</name>
    <dbReference type="NCBI Taxonomy" id="990650"/>
    <lineage>
        <taxon>Eukaryota</taxon>
        <taxon>Fungi</taxon>
        <taxon>Dikarya</taxon>
        <taxon>Basidiomycota</taxon>
        <taxon>Agaricomycotina</taxon>
        <taxon>Agaricomycetes</taxon>
        <taxon>Phallomycetidae</taxon>
        <taxon>Geastrales</taxon>
        <taxon>Sphaerobolaceae</taxon>
        <taxon>Sphaerobolus</taxon>
    </lineage>
</organism>
<dbReference type="HAMAP" id="MF_00020">
    <property type="entry name" value="Acetate_kinase"/>
    <property type="match status" value="1"/>
</dbReference>
<comment type="cofactor">
    <cofactor evidence="5">
        <name>Mg(2+)</name>
        <dbReference type="ChEBI" id="CHEBI:18420"/>
    </cofactor>
</comment>
<dbReference type="PRINTS" id="PR00471">
    <property type="entry name" value="ACETATEKNASE"/>
</dbReference>
<feature type="binding site" evidence="5">
    <location>
        <begin position="349"/>
        <end position="353"/>
    </location>
    <ligand>
        <name>ATP</name>
        <dbReference type="ChEBI" id="CHEBI:30616"/>
    </ligand>
</feature>
<dbReference type="GO" id="GO:0000287">
    <property type="term" value="F:magnesium ion binding"/>
    <property type="evidence" value="ECO:0007669"/>
    <property type="project" value="UniProtKB-UniRule"/>
</dbReference>
<dbReference type="AlphaFoldDB" id="A0A0C9VBW3"/>
<feature type="binding site" evidence="5">
    <location>
        <begin position="217"/>
        <end position="221"/>
    </location>
    <ligand>
        <name>ATP</name>
        <dbReference type="ChEBI" id="CHEBI:30616"/>
    </ligand>
</feature>
<evidence type="ECO:0000256" key="5">
    <source>
        <dbReference type="HAMAP-Rule" id="MF_03131"/>
    </source>
</evidence>
<dbReference type="Gene3D" id="3.30.420.40">
    <property type="match status" value="2"/>
</dbReference>
<sequence>MPPLILAVNAGSSSLKLAVFRSDEQQVSLLATGSLSSVGSSPAKFSYALASSPDAKRKSDAPRSVQTHTDAFEYFLRVLFDDEGFTSEGHAREHITHICHRVVHGGRFTKPVVIEQDTYDRLAALSDLAPLHNNRALDIIRSCHDSLPNALSIAFFDSVFHSTLEPHIYTYSISPTIAKEKSLRKYGFHGLSYAFILRSISSYLHKPHSEISIIALHLGSGASACAIRNGQSVNTSMGLTPVSGLPGGTRAGDVDPSLIFHYTADGHNVGRMSADATRELRITEAEKILNMESGWKALTGTADFHEIATSDKLSHKLAFDILVDRVCQFVGGYFVQLEGKIDALVFAGGLGENSPELRKAILDRCACLGIDTVDPKKNSSAEEHEGPVYEIGMGGTRIRALVCETNEEVRVLFYFISLLTLTRFYSWKSLESVF</sequence>
<dbReference type="GO" id="GO:0008776">
    <property type="term" value="F:acetate kinase activity"/>
    <property type="evidence" value="ECO:0007669"/>
    <property type="project" value="UniProtKB-UniRule"/>
</dbReference>
<comment type="similarity">
    <text evidence="5">Belongs to the acetokinase family.</text>
</comment>
<feature type="binding site" evidence="5">
    <location>
        <position position="101"/>
    </location>
    <ligand>
        <name>substrate</name>
    </ligand>
</feature>
<evidence type="ECO:0000256" key="1">
    <source>
        <dbReference type="ARBA" id="ARBA00022679"/>
    </source>
</evidence>
<feature type="site" description="Transition state stabilizer" evidence="5">
    <location>
        <position position="250"/>
    </location>
</feature>
<dbReference type="InterPro" id="IPR004372">
    <property type="entry name" value="Ac/propionate_kinase"/>
</dbReference>
<feature type="binding site" evidence="5">
    <location>
        <position position="407"/>
    </location>
    <ligand>
        <name>Mg(2+)</name>
        <dbReference type="ChEBI" id="CHEBI:18420"/>
    </ligand>
</feature>
<evidence type="ECO:0000313" key="6">
    <source>
        <dbReference type="EMBL" id="KIJ44414.1"/>
    </source>
</evidence>
<dbReference type="PANTHER" id="PTHR21060:SF15">
    <property type="entry name" value="ACETATE KINASE-RELATED"/>
    <property type="match status" value="1"/>
</dbReference>
<keyword evidence="1 5" id="KW-0808">Transferase</keyword>
<keyword evidence="2 5" id="KW-0547">Nucleotide-binding</keyword>
<proteinExistence type="inferred from homology"/>
<dbReference type="EMBL" id="KN837118">
    <property type="protein sequence ID" value="KIJ44414.1"/>
    <property type="molecule type" value="Genomic_DNA"/>
</dbReference>
<accession>A0A0C9VBW3</accession>
<evidence type="ECO:0000256" key="2">
    <source>
        <dbReference type="ARBA" id="ARBA00022741"/>
    </source>
</evidence>
<feature type="active site" description="Proton donor/acceptor" evidence="5">
    <location>
        <position position="157"/>
    </location>
</feature>
<dbReference type="GO" id="GO:0005524">
    <property type="term" value="F:ATP binding"/>
    <property type="evidence" value="ECO:0007669"/>
    <property type="project" value="UniProtKB-KW"/>
</dbReference>
<dbReference type="InterPro" id="IPR000890">
    <property type="entry name" value="Aliphatic_acid_kin_short-chain"/>
</dbReference>
<comment type="catalytic activity">
    <reaction evidence="5">
        <text>acetate + ATP = acetyl phosphate + ADP</text>
        <dbReference type="Rhea" id="RHEA:11352"/>
        <dbReference type="ChEBI" id="CHEBI:22191"/>
        <dbReference type="ChEBI" id="CHEBI:30089"/>
        <dbReference type="ChEBI" id="CHEBI:30616"/>
        <dbReference type="ChEBI" id="CHEBI:456216"/>
        <dbReference type="EC" id="2.7.2.1"/>
    </reaction>
</comment>
<dbReference type="NCBIfam" id="TIGR00016">
    <property type="entry name" value="ackA"/>
    <property type="match status" value="1"/>
</dbReference>
<keyword evidence="7" id="KW-1185">Reference proteome</keyword>
<dbReference type="Proteomes" id="UP000054279">
    <property type="component" value="Unassembled WGS sequence"/>
</dbReference>
<dbReference type="HOGENOM" id="CLU_020352_1_0_1"/>
<keyword evidence="5" id="KW-0460">Magnesium</keyword>
<dbReference type="GO" id="GO:0006083">
    <property type="term" value="P:acetate metabolic process"/>
    <property type="evidence" value="ECO:0007669"/>
    <property type="project" value="TreeGrafter"/>
</dbReference>
<dbReference type="Pfam" id="PF00871">
    <property type="entry name" value="Acetate_kinase"/>
    <property type="match status" value="1"/>
</dbReference>